<dbReference type="PANTHER" id="PTHR30561:SF1">
    <property type="entry name" value="MULTIDRUG TRANSPORTER EMRE"/>
    <property type="match status" value="1"/>
</dbReference>
<evidence type="ECO:0000313" key="10">
    <source>
        <dbReference type="Proteomes" id="UP000263377"/>
    </source>
</evidence>
<dbReference type="InterPro" id="IPR045324">
    <property type="entry name" value="Small_multidrug_res"/>
</dbReference>
<dbReference type="RefSeq" id="WP_117490004.1">
    <property type="nucleotide sequence ID" value="NZ_QVIG01000001.1"/>
</dbReference>
<keyword evidence="2" id="KW-0813">Transport</keyword>
<comment type="caution">
    <text evidence="9">The sequence shown here is derived from an EMBL/GenBank/DDBJ whole genome shotgun (WGS) entry which is preliminary data.</text>
</comment>
<evidence type="ECO:0000256" key="3">
    <source>
        <dbReference type="ARBA" id="ARBA00022475"/>
    </source>
</evidence>
<evidence type="ECO:0000256" key="8">
    <source>
        <dbReference type="SAM" id="Phobius"/>
    </source>
</evidence>
<evidence type="ECO:0000256" key="6">
    <source>
        <dbReference type="ARBA" id="ARBA00023136"/>
    </source>
</evidence>
<evidence type="ECO:0000256" key="4">
    <source>
        <dbReference type="ARBA" id="ARBA00022692"/>
    </source>
</evidence>
<dbReference type="GO" id="GO:0005886">
    <property type="term" value="C:plasma membrane"/>
    <property type="evidence" value="ECO:0007669"/>
    <property type="project" value="UniProtKB-SubCell"/>
</dbReference>
<gene>
    <name evidence="9" type="ORF">DR950_32600</name>
</gene>
<proteinExistence type="inferred from homology"/>
<accession>A0A373A142</accession>
<dbReference type="GO" id="GO:0022857">
    <property type="term" value="F:transmembrane transporter activity"/>
    <property type="evidence" value="ECO:0007669"/>
    <property type="project" value="InterPro"/>
</dbReference>
<comment type="subcellular location">
    <subcellularLocation>
        <location evidence="1 7">Cell membrane</location>
        <topology evidence="1 7">Multi-pass membrane protein</topology>
    </subcellularLocation>
</comment>
<dbReference type="PANTHER" id="PTHR30561">
    <property type="entry name" value="SMR FAMILY PROTON-DEPENDENT DRUG EFFLUX TRANSPORTER SUGE"/>
    <property type="match status" value="1"/>
</dbReference>
<keyword evidence="5 8" id="KW-1133">Transmembrane helix</keyword>
<dbReference type="FunFam" id="1.10.3730.20:FF:000001">
    <property type="entry name" value="Quaternary ammonium compound resistance transporter SugE"/>
    <property type="match status" value="1"/>
</dbReference>
<dbReference type="EMBL" id="QVIG01000001">
    <property type="protein sequence ID" value="RGD61853.1"/>
    <property type="molecule type" value="Genomic_DNA"/>
</dbReference>
<keyword evidence="3" id="KW-1003">Cell membrane</keyword>
<evidence type="ECO:0000256" key="1">
    <source>
        <dbReference type="ARBA" id="ARBA00004651"/>
    </source>
</evidence>
<feature type="transmembrane region" description="Helical" evidence="8">
    <location>
        <begin position="32"/>
        <end position="50"/>
    </location>
</feature>
<dbReference type="InterPro" id="IPR000390">
    <property type="entry name" value="Small_drug/metabolite_transptr"/>
</dbReference>
<reference evidence="9 10" key="1">
    <citation type="submission" date="2018-08" db="EMBL/GenBank/DDBJ databases">
        <title>Diversity &amp; Physiological Properties of Lignin-Decomposing Actinobacteria from Soil.</title>
        <authorList>
            <person name="Roh S.G."/>
            <person name="Kim S.B."/>
        </authorList>
    </citation>
    <scope>NUCLEOTIDE SEQUENCE [LARGE SCALE GENOMIC DNA]</scope>
    <source>
        <strain evidence="9 10">MMS17-GH009</strain>
    </source>
</reference>
<comment type="similarity">
    <text evidence="7">Belongs to the drug/metabolite transporter (DMT) superfamily. Small multidrug resistance (SMR) (TC 2.A.7.1) family.</text>
</comment>
<sequence>MPYLLLALAIISEVCATSCLKLTEGFTRLWPSLGVGVGYALSFLLLGRALKHIPVSVAYAVWSGAGTAAVAGIGVVAFGESLGRLQWLGIALVIVGVVVLNLRGGHS</sequence>
<dbReference type="Gene3D" id="1.10.3730.20">
    <property type="match status" value="1"/>
</dbReference>
<name>A0A373A142_9ACTN</name>
<evidence type="ECO:0000256" key="5">
    <source>
        <dbReference type="ARBA" id="ARBA00022989"/>
    </source>
</evidence>
<feature type="transmembrane region" description="Helical" evidence="8">
    <location>
        <begin position="57"/>
        <end position="79"/>
    </location>
</feature>
<evidence type="ECO:0000256" key="2">
    <source>
        <dbReference type="ARBA" id="ARBA00022448"/>
    </source>
</evidence>
<dbReference type="Proteomes" id="UP000263377">
    <property type="component" value="Unassembled WGS sequence"/>
</dbReference>
<keyword evidence="4 7" id="KW-0812">Transmembrane</keyword>
<dbReference type="Pfam" id="PF00893">
    <property type="entry name" value="Multi_Drug_Res"/>
    <property type="match status" value="1"/>
</dbReference>
<organism evidence="9 10">
    <name type="scientific">Kitasatospora xanthocidica</name>
    <dbReference type="NCBI Taxonomy" id="83382"/>
    <lineage>
        <taxon>Bacteria</taxon>
        <taxon>Bacillati</taxon>
        <taxon>Actinomycetota</taxon>
        <taxon>Actinomycetes</taxon>
        <taxon>Kitasatosporales</taxon>
        <taxon>Streptomycetaceae</taxon>
        <taxon>Kitasatospora</taxon>
    </lineage>
</organism>
<dbReference type="SUPFAM" id="SSF103481">
    <property type="entry name" value="Multidrug resistance efflux transporter EmrE"/>
    <property type="match status" value="1"/>
</dbReference>
<dbReference type="InterPro" id="IPR037185">
    <property type="entry name" value="EmrE-like"/>
</dbReference>
<dbReference type="AlphaFoldDB" id="A0A373A142"/>
<keyword evidence="6 8" id="KW-0472">Membrane</keyword>
<protein>
    <submittedName>
        <fullName evidence="9">QacE family quaternary ammonium compound efflux SMR transporter</fullName>
    </submittedName>
</protein>
<keyword evidence="10" id="KW-1185">Reference proteome</keyword>
<feature type="transmembrane region" description="Helical" evidence="8">
    <location>
        <begin position="85"/>
        <end position="102"/>
    </location>
</feature>
<evidence type="ECO:0000256" key="7">
    <source>
        <dbReference type="RuleBase" id="RU003942"/>
    </source>
</evidence>
<evidence type="ECO:0000313" key="9">
    <source>
        <dbReference type="EMBL" id="RGD61853.1"/>
    </source>
</evidence>